<evidence type="ECO:0000313" key="2">
    <source>
        <dbReference type="EMBL" id="RQP24559.1"/>
    </source>
</evidence>
<dbReference type="RefSeq" id="WP_124541096.1">
    <property type="nucleotide sequence ID" value="NZ_QUSW01000003.1"/>
</dbReference>
<sequence>MKAALRILAIVLLASLAMVGRADDTLQPGDYVLGRDVGTLTVQPAFRGTQVFSISVVGANAHTCELGGKIKGGRSTPDDQDQKPLCEVRFEKSGPSSLSVKTNEADSCRSYCGARAWFEGTYVLPPSGCSSAEIRRSRDAFKKAYDRHDHAEAERLLSPMLVQCKAVMSPWDEDWIRNDLALAQHKLGRDAACLELLAPLAKDAQDSERDPQAWKDNLELPPVESDIYAGIIAATRTNLKLCRGRRK</sequence>
<reference evidence="2 3" key="1">
    <citation type="submission" date="2018-08" db="EMBL/GenBank/DDBJ databases">
        <authorList>
            <person name="Khan S.A."/>
            <person name="Jeon C.O."/>
            <person name="Chun B.H."/>
            <person name="Jeong S.E."/>
        </authorList>
    </citation>
    <scope>NUCLEOTIDE SEQUENCE [LARGE SCALE GENOMIC DNA]</scope>
    <source>
        <strain evidence="2 3">S-16</strain>
    </source>
</reference>
<keyword evidence="3" id="KW-1185">Reference proteome</keyword>
<proteinExistence type="predicted"/>
<dbReference type="AlphaFoldDB" id="A0A3N7JUI9"/>
<evidence type="ECO:0008006" key="4">
    <source>
        <dbReference type="Google" id="ProtNLM"/>
    </source>
</evidence>
<keyword evidence="1" id="KW-0732">Signal</keyword>
<feature type="chain" id="PRO_5018126641" description="Secreted protein" evidence="1">
    <location>
        <begin position="23"/>
        <end position="247"/>
    </location>
</feature>
<organism evidence="2 3">
    <name type="scientific">Piscinibacter terrae</name>
    <dbReference type="NCBI Taxonomy" id="2496871"/>
    <lineage>
        <taxon>Bacteria</taxon>
        <taxon>Pseudomonadati</taxon>
        <taxon>Pseudomonadota</taxon>
        <taxon>Betaproteobacteria</taxon>
        <taxon>Burkholderiales</taxon>
        <taxon>Sphaerotilaceae</taxon>
        <taxon>Piscinibacter</taxon>
    </lineage>
</organism>
<dbReference type="Proteomes" id="UP000267464">
    <property type="component" value="Unassembled WGS sequence"/>
</dbReference>
<reference evidence="2 3" key="2">
    <citation type="submission" date="2018-12" db="EMBL/GenBank/DDBJ databases">
        <title>Rhizobacter gummiphilus sp. nov., a rubber-degrading bacterium isolated from the soil of a botanical garden in Japan.</title>
        <authorList>
            <person name="Shunsuke S.S."/>
        </authorList>
    </citation>
    <scope>NUCLEOTIDE SEQUENCE [LARGE SCALE GENOMIC DNA]</scope>
    <source>
        <strain evidence="2 3">S-16</strain>
    </source>
</reference>
<evidence type="ECO:0000256" key="1">
    <source>
        <dbReference type="SAM" id="SignalP"/>
    </source>
</evidence>
<accession>A0A3N7JUI9</accession>
<comment type="caution">
    <text evidence="2">The sequence shown here is derived from an EMBL/GenBank/DDBJ whole genome shotgun (WGS) entry which is preliminary data.</text>
</comment>
<protein>
    <recommendedName>
        <fullName evidence="4">Secreted protein</fullName>
    </recommendedName>
</protein>
<feature type="signal peptide" evidence="1">
    <location>
        <begin position="1"/>
        <end position="22"/>
    </location>
</feature>
<dbReference type="EMBL" id="QUSW01000003">
    <property type="protein sequence ID" value="RQP24559.1"/>
    <property type="molecule type" value="Genomic_DNA"/>
</dbReference>
<dbReference type="OrthoDB" id="6938654at2"/>
<gene>
    <name evidence="2" type="ORF">DZC73_14860</name>
</gene>
<evidence type="ECO:0000313" key="3">
    <source>
        <dbReference type="Proteomes" id="UP000267464"/>
    </source>
</evidence>
<name>A0A3N7JUI9_9BURK</name>